<evidence type="ECO:0000256" key="12">
    <source>
        <dbReference type="ARBA" id="ARBA00023125"/>
    </source>
</evidence>
<evidence type="ECO:0000256" key="8">
    <source>
        <dbReference type="ARBA" id="ARBA00022856"/>
    </source>
</evidence>
<dbReference type="SUPFAM" id="SSF50916">
    <property type="entry name" value="Rap30/74 interaction domains"/>
    <property type="match status" value="1"/>
</dbReference>
<feature type="region of interest" description="Disordered" evidence="16">
    <location>
        <begin position="1382"/>
        <end position="1446"/>
    </location>
</feature>
<dbReference type="InterPro" id="IPR004813">
    <property type="entry name" value="OPT"/>
</dbReference>
<feature type="compositionally biased region" description="Polar residues" evidence="16">
    <location>
        <begin position="483"/>
        <end position="496"/>
    </location>
</feature>
<dbReference type="GO" id="GO:0006367">
    <property type="term" value="P:transcription initiation at RNA polymerase II promoter"/>
    <property type="evidence" value="ECO:0007669"/>
    <property type="project" value="InterPro"/>
</dbReference>
<dbReference type="InterPro" id="IPR007206">
    <property type="entry name" value="Protein_HGH1_C"/>
</dbReference>
<evidence type="ECO:0000256" key="7">
    <source>
        <dbReference type="ARBA" id="ARBA00022692"/>
    </source>
</evidence>
<dbReference type="GO" id="GO:0016020">
    <property type="term" value="C:membrane"/>
    <property type="evidence" value="ECO:0007669"/>
    <property type="project" value="UniProtKB-SubCell"/>
</dbReference>
<gene>
    <name evidence="20" type="ORF">N7530_002264</name>
</gene>
<reference evidence="20" key="2">
    <citation type="journal article" date="2023" name="IMA Fungus">
        <title>Comparative genomic study of the Penicillium genus elucidates a diverse pangenome and 15 lateral gene transfer events.</title>
        <authorList>
            <person name="Petersen C."/>
            <person name="Sorensen T."/>
            <person name="Nielsen M.R."/>
            <person name="Sondergaard T.E."/>
            <person name="Sorensen J.L."/>
            <person name="Fitzpatrick D.A."/>
            <person name="Frisvad J.C."/>
            <person name="Nielsen K.L."/>
        </authorList>
    </citation>
    <scope>NUCLEOTIDE SEQUENCE</scope>
    <source>
        <strain evidence="20">IBT 17660</strain>
    </source>
</reference>
<keyword evidence="7 17" id="KW-0812">Transmembrane</keyword>
<dbReference type="OrthoDB" id="9986677at2759"/>
<feature type="compositionally biased region" description="Acidic residues" evidence="16">
    <location>
        <begin position="575"/>
        <end position="587"/>
    </location>
</feature>
<dbReference type="GO" id="GO:0005634">
    <property type="term" value="C:nucleus"/>
    <property type="evidence" value="ECO:0007669"/>
    <property type="project" value="UniProtKB-SubCell"/>
</dbReference>
<comment type="subcellular location">
    <subcellularLocation>
        <location evidence="2">Membrane</location>
        <topology evidence="2">Multi-pass membrane protein</topology>
    </subcellularLocation>
    <subcellularLocation>
        <location evidence="1">Nucleus</location>
    </subcellularLocation>
</comment>
<dbReference type="GO" id="GO:0035673">
    <property type="term" value="F:oligopeptide transmembrane transporter activity"/>
    <property type="evidence" value="ECO:0007669"/>
    <property type="project" value="InterPro"/>
</dbReference>
<evidence type="ECO:0000259" key="19">
    <source>
        <dbReference type="Pfam" id="PF04064"/>
    </source>
</evidence>
<feature type="transmembrane region" description="Helical" evidence="17">
    <location>
        <begin position="1071"/>
        <end position="1094"/>
    </location>
</feature>
<evidence type="ECO:0000313" key="20">
    <source>
        <dbReference type="EMBL" id="KAJ5487964.1"/>
    </source>
</evidence>
<sequence>MPSELEELVEFLHHGNTQIRQIACENLVGFSTAQPDLFKRHQLLPVRDLKLLARDYIVRYLRSWGGRLSTDIFVQPIAKNALTMLVNLSGDDEVLKLLAEDDKFIETLLAKLTNPKEPNADEVAMLLANLVKSETLHKLLSLKRKAPESVSTSENAIDQLMDCFVKGAEGALNKHANYDYLSYVFADLSQTEKGRAYFTQRQEYDDVVPITKLTVFTEHRSDIRRKGVASTIKNVAFEVDSHPMLFDEDGVNLLPYLLLPLAGPEELSEEDTADMLPDLQLLPPDKQRDSDTSIITTHLETLLLLTTTRDGRDKMRAVKVYPLIRETHLHVEDENVTEACDRLVQVLMRDEEGEGEGEPEQPQIEAPQNEDEKVYFITPTITSANIPLRTRKLSCPSASRRKWLPAESDPSESNFDDCPSENGNYPEIDNLPPDVNPDSSGIVQRFRAFMSRAPLLRSSPVLGASSYGALRSPGDSEEDISISRGQNVPGGSQRVSLENGGGSSSNVPGSTPRRSHSSARRRSSLYAERRNRRPSSAASDIGMGPDSKYSFATGLAVPGNPVMQEAPASSPYMTSDDENVLDIDDDDSKSSAEDPPDNSPYAQVRASVPATDDISLSINRSAANLFFSLRYPSVAITPIIALVLVHPLGKFWDVLFKQTDDPLEIFENGSLHHREFLSGEIDTLPVPLASRVRLWLGQGRWNEKEHACVYISSNVSFGFAFATDVIVEQHKFYNQDVPIIYQLLLIISTQVLGYAFAGLTRRFLVRPSAMIWPGTLMSTAMFSTMHKSVNKKANGWSISRYKFFVVVWAGAFLWYFVPGLLMPALSYFNVITWLAPKNVVISNLFGVASGLGMFPLTFDWAQIAYIGSPLLTPWWAAANIVTGLVVVIWVAAPILYYKNVLFSAYMPIVSTAVFDNTGRPYNVSRILTADFLFDEKAYQDYSPVYLPITYVLSYGVQFAALTSLVTHTVCWYGKDIWHQTRKAFEERRDVPDMETYQPLRASNDTTRQSSEFPRTSSHEPSQEIPLGGEDVHCRLMRRYKDAPLTWYLLVFISMLAIAIFTVEYYPTHLPWYGLLLALGITCVFFIPVGIIMAVTNQHSSLYLICQLLCGIVFPGRPVANMIFVTYSYISSAQGIKFSSDLKLGHYMKIPPRILFGVQMMATLVSSLTQIGVLNWMFTFVPGLCTPEAINGFNCPIARVHFNGSILWGVVGPQRFFGPGGLYRPLVWAFLLGAVAPLGAWLLGRHRKKSFWRMVNFPILFGSLSWIPPATGLNFSIWALVCFVFNYVIRRRRTAWWEKYAMTLSAALDSGLAFAVVVVFFAFIYPGLVDGFKWWGTEIYKQGCDWVACPYKPLEPGQRFGHRVVFDHSYNSVLYVVKMSTPTNPSNARTPTGPNGAPVMRMRRPKAADPLVRPKRRPVPKPAGAAPARNGTATKTLPSRPSEPQGIFPSERPMLELSNNNMAANGFSGPLLSDKYVDYPVVTTKRALMEGLKHHIARFASKKSVDPRDETQFTRPVRLHRRDPRARTHDPNAGRSEIDGQPMDEAEREAFDARKAAREKERAENLSQIAPASALPRNDRMPRSKRRSRFSKIARARIKYEEALPWHLEDFDNRHTWVGNYEAALSETHAVFILDNGKMRMIPAEKWYKFNAKSNFKALTIDEAEKFMAKRVKDPRWFMEKQQQLEQEKELETYAKQRKVYAGKQGTSIKGEGLEAGEMDFEEDRFADDEEHDDLFNEDEDAKDAEKRIKEDQLKANVFNLKDEKEYDAEEMREKREREARRVLGKGVRKALKRRERNFDYSSGSDVNPYTDEESSDDSETERAKEEERKKAEEEKNQKEALSSKGTNTPSGRPKHTDALKKASAAGSRKRIGSPNASDASGTDTSRKKAKSMHLSTSQPPSRPISPSALQGKKRVRNVPGGAGSGSDVDTGAGSGAEMTEGGKIKKLKLNPPYFSFSWWHPTRVPRRKSFASAPPEAVPTAPTAPEVRSGPRVSTPVSGTQTFPTAGEIHAAIPASGILSSDLLKVFRPRIGESKENHRRFIAIVKDVSVYGKEDRMLRPGPWKGN</sequence>
<feature type="region of interest" description="Disordered" evidence="16">
    <location>
        <begin position="560"/>
        <end position="603"/>
    </location>
</feature>
<dbReference type="InterPro" id="IPR011989">
    <property type="entry name" value="ARM-like"/>
</dbReference>
<keyword evidence="10 17" id="KW-1133">Transmembrane helix</keyword>
<evidence type="ECO:0000256" key="9">
    <source>
        <dbReference type="ARBA" id="ARBA00022927"/>
    </source>
</evidence>
<keyword evidence="13 17" id="KW-0472">Membrane</keyword>
<evidence type="ECO:0000256" key="13">
    <source>
        <dbReference type="ARBA" id="ARBA00023136"/>
    </source>
</evidence>
<keyword evidence="15" id="KW-0539">Nucleus</keyword>
<dbReference type="Pfam" id="PF04063">
    <property type="entry name" value="DUF383"/>
    <property type="match status" value="1"/>
</dbReference>
<feature type="transmembrane region" description="Helical" evidence="17">
    <location>
        <begin position="763"/>
        <end position="782"/>
    </location>
</feature>
<evidence type="ECO:0000313" key="21">
    <source>
        <dbReference type="Proteomes" id="UP001147760"/>
    </source>
</evidence>
<evidence type="ECO:0000256" key="17">
    <source>
        <dbReference type="SAM" id="Phobius"/>
    </source>
</evidence>
<dbReference type="InterPro" id="IPR007205">
    <property type="entry name" value="Protein_HGH1_N"/>
</dbReference>
<evidence type="ECO:0000256" key="4">
    <source>
        <dbReference type="ARBA" id="ARBA00008807"/>
    </source>
</evidence>
<feature type="region of interest" description="Disordered" evidence="16">
    <location>
        <begin position="1518"/>
        <end position="1587"/>
    </location>
</feature>
<dbReference type="PANTHER" id="PTHR22601">
    <property type="entry name" value="ISP4 LIKE PROTEIN"/>
    <property type="match status" value="1"/>
</dbReference>
<reference evidence="20" key="1">
    <citation type="submission" date="2022-12" db="EMBL/GenBank/DDBJ databases">
        <authorList>
            <person name="Petersen C."/>
        </authorList>
    </citation>
    <scope>NUCLEOTIDE SEQUENCE</scope>
    <source>
        <strain evidence="20">IBT 17660</strain>
    </source>
</reference>
<feature type="transmembrane region" description="Helical" evidence="17">
    <location>
        <begin position="840"/>
        <end position="861"/>
    </location>
</feature>
<feature type="region of interest" description="Disordered" evidence="16">
    <location>
        <begin position="1737"/>
        <end position="1939"/>
    </location>
</feature>
<dbReference type="Pfam" id="PF05793">
    <property type="entry name" value="TFIIF_alpha"/>
    <property type="match status" value="1"/>
</dbReference>
<feature type="compositionally biased region" description="Polar residues" evidence="16">
    <location>
        <begin position="1000"/>
        <end position="1015"/>
    </location>
</feature>
<evidence type="ECO:0000256" key="1">
    <source>
        <dbReference type="ARBA" id="ARBA00004123"/>
    </source>
</evidence>
<dbReference type="EMBL" id="JAPWDO010000001">
    <property type="protein sequence ID" value="KAJ5487964.1"/>
    <property type="molecule type" value="Genomic_DNA"/>
</dbReference>
<dbReference type="NCBIfam" id="TIGR00728">
    <property type="entry name" value="OPT_sfam"/>
    <property type="match status" value="1"/>
</dbReference>
<feature type="transmembrane region" description="Helical" evidence="17">
    <location>
        <begin position="873"/>
        <end position="897"/>
    </location>
</feature>
<evidence type="ECO:0000259" key="18">
    <source>
        <dbReference type="Pfam" id="PF04063"/>
    </source>
</evidence>
<feature type="compositionally biased region" description="Basic and acidic residues" evidence="16">
    <location>
        <begin position="1524"/>
        <end position="1537"/>
    </location>
</feature>
<feature type="transmembrane region" description="Helical" evidence="17">
    <location>
        <begin position="1044"/>
        <end position="1065"/>
    </location>
</feature>
<feature type="transmembrane region" description="Helical" evidence="17">
    <location>
        <begin position="1272"/>
        <end position="1288"/>
    </location>
</feature>
<feature type="compositionally biased region" description="Basic residues" evidence="16">
    <location>
        <begin position="513"/>
        <end position="523"/>
    </location>
</feature>
<feature type="compositionally biased region" description="Polar residues" evidence="16">
    <location>
        <begin position="1874"/>
        <end position="1883"/>
    </location>
</feature>
<comment type="similarity">
    <text evidence="4">Belongs to the oligopeptide OPT transporter family.</text>
</comment>
<keyword evidence="12" id="KW-0238">DNA-binding</keyword>
<dbReference type="InterPro" id="IPR008851">
    <property type="entry name" value="TFIIF-alpha"/>
</dbReference>
<evidence type="ECO:0000256" key="10">
    <source>
        <dbReference type="ARBA" id="ARBA00022989"/>
    </source>
</evidence>
<feature type="transmembrane region" description="Helical" evidence="17">
    <location>
        <begin position="803"/>
        <end position="828"/>
    </location>
</feature>
<dbReference type="SUPFAM" id="SSF48371">
    <property type="entry name" value="ARM repeat"/>
    <property type="match status" value="1"/>
</dbReference>
<feature type="transmembrane region" description="Helical" evidence="17">
    <location>
        <begin position="739"/>
        <end position="757"/>
    </location>
</feature>
<organism evidence="20 21">
    <name type="scientific">Penicillium desertorum</name>
    <dbReference type="NCBI Taxonomy" id="1303715"/>
    <lineage>
        <taxon>Eukaryota</taxon>
        <taxon>Fungi</taxon>
        <taxon>Dikarya</taxon>
        <taxon>Ascomycota</taxon>
        <taxon>Pezizomycotina</taxon>
        <taxon>Eurotiomycetes</taxon>
        <taxon>Eurotiomycetidae</taxon>
        <taxon>Eurotiales</taxon>
        <taxon>Aspergillaceae</taxon>
        <taxon>Penicillium</taxon>
    </lineage>
</organism>
<feature type="compositionally biased region" description="Basic and acidic residues" evidence="16">
    <location>
        <begin position="1547"/>
        <end position="1563"/>
    </location>
</feature>
<feature type="region of interest" description="Disordered" evidence="16">
    <location>
        <begin position="1971"/>
        <end position="1999"/>
    </location>
</feature>
<proteinExistence type="inferred from homology"/>
<name>A0A9X0BX40_9EURO</name>
<dbReference type="GO" id="GO:0003677">
    <property type="term" value="F:DNA binding"/>
    <property type="evidence" value="ECO:0007669"/>
    <property type="project" value="UniProtKB-KW"/>
</dbReference>
<evidence type="ECO:0000256" key="15">
    <source>
        <dbReference type="ARBA" id="ARBA00023242"/>
    </source>
</evidence>
<feature type="region of interest" description="Disordered" evidence="16">
    <location>
        <begin position="397"/>
        <end position="439"/>
    </location>
</feature>
<evidence type="ECO:0000256" key="6">
    <source>
        <dbReference type="ARBA" id="ARBA00022448"/>
    </source>
</evidence>
<dbReference type="GO" id="GO:0032968">
    <property type="term" value="P:positive regulation of transcription elongation by RNA polymerase II"/>
    <property type="evidence" value="ECO:0007669"/>
    <property type="project" value="InterPro"/>
</dbReference>
<feature type="region of interest" description="Disordered" evidence="16">
    <location>
        <begin position="995"/>
        <end position="1025"/>
    </location>
</feature>
<evidence type="ECO:0000256" key="3">
    <source>
        <dbReference type="ARBA" id="ARBA00006712"/>
    </source>
</evidence>
<dbReference type="Gene3D" id="1.25.10.10">
    <property type="entry name" value="Leucine-rich Repeat Variant"/>
    <property type="match status" value="1"/>
</dbReference>
<dbReference type="InterPro" id="IPR004648">
    <property type="entry name" value="Oligpept_transpt"/>
</dbReference>
<feature type="domain" description="Protein HGH1 C-terminal" evidence="19">
    <location>
        <begin position="301"/>
        <end position="355"/>
    </location>
</feature>
<feature type="compositionally biased region" description="Polar residues" evidence="16">
    <location>
        <begin position="1382"/>
        <end position="1392"/>
    </location>
</feature>
<feature type="compositionally biased region" description="Acidic residues" evidence="16">
    <location>
        <begin position="1810"/>
        <end position="1819"/>
    </location>
</feature>
<evidence type="ECO:0000256" key="16">
    <source>
        <dbReference type="SAM" id="MobiDB-lite"/>
    </source>
</evidence>
<feature type="compositionally biased region" description="Basic and acidic residues" evidence="16">
    <location>
        <begin position="1760"/>
        <end position="1781"/>
    </location>
</feature>
<feature type="compositionally biased region" description="Low complexity" evidence="16">
    <location>
        <begin position="1973"/>
        <end position="1987"/>
    </location>
</feature>
<dbReference type="Pfam" id="PF04064">
    <property type="entry name" value="DUF384"/>
    <property type="match status" value="1"/>
</dbReference>
<feature type="transmembrane region" description="Helical" evidence="17">
    <location>
        <begin position="709"/>
        <end position="727"/>
    </location>
</feature>
<dbReference type="InterPro" id="IPR016024">
    <property type="entry name" value="ARM-type_fold"/>
</dbReference>
<comment type="caution">
    <text evidence="20">The sequence shown here is derived from an EMBL/GenBank/DDBJ whole genome shotgun (WGS) entry which is preliminary data.</text>
</comment>
<evidence type="ECO:0000256" key="2">
    <source>
        <dbReference type="ARBA" id="ARBA00004141"/>
    </source>
</evidence>
<accession>A0A9X0BX40</accession>
<dbReference type="Pfam" id="PF03169">
    <property type="entry name" value="OPT"/>
    <property type="match status" value="1"/>
</dbReference>
<dbReference type="GO" id="GO:0015031">
    <property type="term" value="P:protein transport"/>
    <property type="evidence" value="ECO:0007669"/>
    <property type="project" value="UniProtKB-KW"/>
</dbReference>
<dbReference type="NCBIfam" id="TIGR00727">
    <property type="entry name" value="ISP4_OPT"/>
    <property type="match status" value="1"/>
</dbReference>
<keyword evidence="11" id="KW-0805">Transcription regulation</keyword>
<feature type="compositionally biased region" description="Basic residues" evidence="16">
    <location>
        <begin position="1782"/>
        <end position="1795"/>
    </location>
</feature>
<dbReference type="Proteomes" id="UP001147760">
    <property type="component" value="Unassembled WGS sequence"/>
</dbReference>
<feature type="transmembrane region" description="Helical" evidence="17">
    <location>
        <begin position="1153"/>
        <end position="1177"/>
    </location>
</feature>
<feature type="compositionally biased region" description="Basic and acidic residues" evidence="16">
    <location>
        <begin position="1820"/>
        <end position="1838"/>
    </location>
</feature>
<comment type="similarity">
    <text evidence="3">Belongs to the HGH1 family.</text>
</comment>
<evidence type="ECO:0000256" key="14">
    <source>
        <dbReference type="ARBA" id="ARBA00023163"/>
    </source>
</evidence>
<keyword evidence="21" id="KW-1185">Reference proteome</keyword>
<evidence type="ECO:0000256" key="5">
    <source>
        <dbReference type="ARBA" id="ARBA00014076"/>
    </source>
</evidence>
<protein>
    <recommendedName>
        <fullName evidence="5">Protein HGH1 homolog</fullName>
    </recommendedName>
</protein>
<feature type="domain" description="Protein HGH1 N-terminal" evidence="18">
    <location>
        <begin position="112"/>
        <end position="295"/>
    </location>
</feature>
<evidence type="ECO:0000256" key="11">
    <source>
        <dbReference type="ARBA" id="ARBA00023015"/>
    </source>
</evidence>
<feature type="region of interest" description="Disordered" evidence="16">
    <location>
        <begin position="463"/>
        <end position="544"/>
    </location>
</feature>
<keyword evidence="14" id="KW-0804">Transcription</keyword>
<dbReference type="InterPro" id="IPR011039">
    <property type="entry name" value="TFIIF_interaction"/>
</dbReference>
<feature type="transmembrane region" description="Helical" evidence="17">
    <location>
        <begin position="1300"/>
        <end position="1324"/>
    </location>
</feature>
<keyword evidence="6" id="KW-0813">Transport</keyword>
<feature type="compositionally biased region" description="Basic and acidic residues" evidence="16">
    <location>
        <begin position="1743"/>
        <end position="1753"/>
    </location>
</feature>
<keyword evidence="9" id="KW-0653">Protein transport</keyword>
<feature type="transmembrane region" description="Helical" evidence="17">
    <location>
        <begin position="1225"/>
        <end position="1243"/>
    </location>
</feature>
<keyword evidence="8" id="KW-0571">Peptide transport</keyword>